<dbReference type="EMBL" id="KQ085970">
    <property type="protein sequence ID" value="KLO12830.1"/>
    <property type="molecule type" value="Genomic_DNA"/>
</dbReference>
<evidence type="ECO:0000313" key="2">
    <source>
        <dbReference type="EMBL" id="KLO12830.1"/>
    </source>
</evidence>
<dbReference type="OrthoDB" id="3062575at2759"/>
<name>A0A0H2RLH9_9AGAM</name>
<accession>A0A0H2RLH9</accession>
<reference evidence="2 3" key="1">
    <citation type="submission" date="2015-04" db="EMBL/GenBank/DDBJ databases">
        <title>Complete genome sequence of Schizopora paradoxa KUC8140, a cosmopolitan wood degrader in East Asia.</title>
        <authorList>
            <consortium name="DOE Joint Genome Institute"/>
            <person name="Min B."/>
            <person name="Park H."/>
            <person name="Jang Y."/>
            <person name="Kim J.-J."/>
            <person name="Kim K.H."/>
            <person name="Pangilinan J."/>
            <person name="Lipzen A."/>
            <person name="Riley R."/>
            <person name="Grigoriev I.V."/>
            <person name="Spatafora J.W."/>
            <person name="Choi I.-G."/>
        </authorList>
    </citation>
    <scope>NUCLEOTIDE SEQUENCE [LARGE SCALE GENOMIC DNA]</scope>
    <source>
        <strain evidence="2 3">KUC8140</strain>
    </source>
</reference>
<feature type="region of interest" description="Disordered" evidence="1">
    <location>
        <begin position="332"/>
        <end position="357"/>
    </location>
</feature>
<gene>
    <name evidence="2" type="ORF">SCHPADRAFT_890504</name>
</gene>
<evidence type="ECO:0000313" key="3">
    <source>
        <dbReference type="Proteomes" id="UP000053477"/>
    </source>
</evidence>
<sequence length="357" mass="40536">MTISGKDVGRRFCETVQKNARITSLVRELRLYTSRLELEESETHIRLIGICTNVENLYLNGCNTSRLDDLKTALGKADLVSLKLWHRPSEFYQRGKGQMPTIAEILRLLPKWPRIEEVSGFLGDRYGVRSKSMEAPIALEACTALRKIAIFDDTFDPTHLQYLKAIAPNLEDITFTIRPRSFAALRDCLRFWSSSLKRLSIRTPSHNKRPLHEGECPVIRFPIPEIRELNMAAPLLSVSALQYVPRLEKLHLTEGDFSQGTQLAQIIEEGVLPCLREIDVSFSVSTGVGDDITPGDVTDLKMKVAEELRRVCKKRDIFVRDSLTGAEELEAHYGYHKESPESSDNDWREAHNEPTST</sequence>
<dbReference type="Gene3D" id="3.80.10.10">
    <property type="entry name" value="Ribonuclease Inhibitor"/>
    <property type="match status" value="1"/>
</dbReference>
<dbReference type="InterPro" id="IPR032675">
    <property type="entry name" value="LRR_dom_sf"/>
</dbReference>
<evidence type="ECO:0008006" key="4">
    <source>
        <dbReference type="Google" id="ProtNLM"/>
    </source>
</evidence>
<dbReference type="Proteomes" id="UP000053477">
    <property type="component" value="Unassembled WGS sequence"/>
</dbReference>
<proteinExistence type="predicted"/>
<protein>
    <recommendedName>
        <fullName evidence="4">F-box domain-containing protein</fullName>
    </recommendedName>
</protein>
<evidence type="ECO:0000256" key="1">
    <source>
        <dbReference type="SAM" id="MobiDB-lite"/>
    </source>
</evidence>
<keyword evidence="3" id="KW-1185">Reference proteome</keyword>
<dbReference type="SUPFAM" id="SSF52047">
    <property type="entry name" value="RNI-like"/>
    <property type="match status" value="1"/>
</dbReference>
<dbReference type="InParanoid" id="A0A0H2RLH9"/>
<organism evidence="2 3">
    <name type="scientific">Schizopora paradoxa</name>
    <dbReference type="NCBI Taxonomy" id="27342"/>
    <lineage>
        <taxon>Eukaryota</taxon>
        <taxon>Fungi</taxon>
        <taxon>Dikarya</taxon>
        <taxon>Basidiomycota</taxon>
        <taxon>Agaricomycotina</taxon>
        <taxon>Agaricomycetes</taxon>
        <taxon>Hymenochaetales</taxon>
        <taxon>Schizoporaceae</taxon>
        <taxon>Schizopora</taxon>
    </lineage>
</organism>
<dbReference type="AlphaFoldDB" id="A0A0H2RLH9"/>